<reference evidence="1" key="1">
    <citation type="submission" date="2021-06" db="EMBL/GenBank/DDBJ databases">
        <authorList>
            <person name="Kallberg Y."/>
            <person name="Tangrot J."/>
            <person name="Rosling A."/>
        </authorList>
    </citation>
    <scope>NUCLEOTIDE SEQUENCE</scope>
    <source>
        <strain evidence="1">28 12/20/2015</strain>
    </source>
</reference>
<sequence>MDDNMDDLYVEPHSKTETVSTTLSASSANSLTQKKRKTTLLSSKTNTKLHSNCNHTAYFFKSDPNDSSITYCKVCEINLSSTQQKLYPYNRRDVNTMNLINYLHDKHDITKENYIEFLDKHNELLFILQNSSFYELILTCEPDYKILYNKTVKAIIYDSFLWSKEQLRLLLNSNVVAVHLTTNLWTAKSCHSYLSITAIIIKKTFASNYESGETYDIYFDLIYRSQSESDKKGIEDSDSSTSERDEIPSGSSCQHWQYAHRQFRQKMRLTKEKGQKKGKEKANNSYRHKKGARKKNSKKDIDDFNNVEYLLAADTDGLLKKI</sequence>
<dbReference type="Proteomes" id="UP000789366">
    <property type="component" value="Unassembled WGS sequence"/>
</dbReference>
<protein>
    <submittedName>
        <fullName evidence="1">8814_t:CDS:1</fullName>
    </submittedName>
</protein>
<organism evidence="1 2">
    <name type="scientific">Cetraspora pellucida</name>
    <dbReference type="NCBI Taxonomy" id="1433469"/>
    <lineage>
        <taxon>Eukaryota</taxon>
        <taxon>Fungi</taxon>
        <taxon>Fungi incertae sedis</taxon>
        <taxon>Mucoromycota</taxon>
        <taxon>Glomeromycotina</taxon>
        <taxon>Glomeromycetes</taxon>
        <taxon>Diversisporales</taxon>
        <taxon>Gigasporaceae</taxon>
        <taxon>Cetraspora</taxon>
    </lineage>
</organism>
<keyword evidence="2" id="KW-1185">Reference proteome</keyword>
<evidence type="ECO:0000313" key="2">
    <source>
        <dbReference type="Proteomes" id="UP000789366"/>
    </source>
</evidence>
<name>A0ACA9KNW3_9GLOM</name>
<evidence type="ECO:0000313" key="1">
    <source>
        <dbReference type="EMBL" id="CAG8484715.1"/>
    </source>
</evidence>
<accession>A0ACA9KNW3</accession>
<dbReference type="EMBL" id="CAJVPW010001464">
    <property type="protein sequence ID" value="CAG8484715.1"/>
    <property type="molecule type" value="Genomic_DNA"/>
</dbReference>
<gene>
    <name evidence="1" type="ORF">SPELUC_LOCUS2284</name>
</gene>
<comment type="caution">
    <text evidence="1">The sequence shown here is derived from an EMBL/GenBank/DDBJ whole genome shotgun (WGS) entry which is preliminary data.</text>
</comment>
<proteinExistence type="predicted"/>